<protein>
    <submittedName>
        <fullName evidence="1">Uncharacterized protein</fullName>
    </submittedName>
</protein>
<name>A0ACB7XGF1_9ERIC</name>
<keyword evidence="2" id="KW-1185">Reference proteome</keyword>
<accession>A0ACB7XGF1</accession>
<sequence length="251" mass="28511">MELLHLSTSLHKTPYSSMYPYVPKQFSNPHLFLGLNFPSRLKSNSGHPRFAVCSEKEYSPNGNPFLENREEYGRSREDSEFVEVIGIGSRKDAVLDFCLDSPVLWHSLRFWDIFIEDSVKVQLQQRYPGKDVTPTGFGSSISVAVLLQSCYTCGYCRICFEGRRRQDEVKDLIVNLQDHTNFCIVVDADVLLEKELVTLDEALKTANTAVLMAINGLSILTSESQKKLLDSQHHINGRAQCFRRNENSGEL</sequence>
<reference evidence="1 2" key="1">
    <citation type="journal article" date="2021" name="Hortic Res">
        <title>High-quality reference genome and annotation aids understanding of berry development for evergreen blueberry (Vaccinium darrowii).</title>
        <authorList>
            <person name="Yu J."/>
            <person name="Hulse-Kemp A.M."/>
            <person name="Babiker E."/>
            <person name="Staton M."/>
        </authorList>
    </citation>
    <scope>NUCLEOTIDE SEQUENCE [LARGE SCALE GENOMIC DNA]</scope>
    <source>
        <strain evidence="2">cv. NJ 8807/NJ 8810</strain>
        <tissue evidence="1">Young leaf</tissue>
    </source>
</reference>
<dbReference type="Proteomes" id="UP000828048">
    <property type="component" value="Chromosome 10"/>
</dbReference>
<organism evidence="1 2">
    <name type="scientific">Vaccinium darrowii</name>
    <dbReference type="NCBI Taxonomy" id="229202"/>
    <lineage>
        <taxon>Eukaryota</taxon>
        <taxon>Viridiplantae</taxon>
        <taxon>Streptophyta</taxon>
        <taxon>Embryophyta</taxon>
        <taxon>Tracheophyta</taxon>
        <taxon>Spermatophyta</taxon>
        <taxon>Magnoliopsida</taxon>
        <taxon>eudicotyledons</taxon>
        <taxon>Gunneridae</taxon>
        <taxon>Pentapetalae</taxon>
        <taxon>asterids</taxon>
        <taxon>Ericales</taxon>
        <taxon>Ericaceae</taxon>
        <taxon>Vaccinioideae</taxon>
        <taxon>Vaccinieae</taxon>
        <taxon>Vaccinium</taxon>
    </lineage>
</organism>
<proteinExistence type="predicted"/>
<evidence type="ECO:0000313" key="1">
    <source>
        <dbReference type="EMBL" id="KAH7839847.1"/>
    </source>
</evidence>
<gene>
    <name evidence="1" type="ORF">Vadar_009611</name>
</gene>
<comment type="caution">
    <text evidence="1">The sequence shown here is derived from an EMBL/GenBank/DDBJ whole genome shotgun (WGS) entry which is preliminary data.</text>
</comment>
<dbReference type="EMBL" id="CM037160">
    <property type="protein sequence ID" value="KAH7839847.1"/>
    <property type="molecule type" value="Genomic_DNA"/>
</dbReference>
<evidence type="ECO:0000313" key="2">
    <source>
        <dbReference type="Proteomes" id="UP000828048"/>
    </source>
</evidence>